<feature type="region of interest" description="Disordered" evidence="1">
    <location>
        <begin position="1"/>
        <end position="37"/>
    </location>
</feature>
<dbReference type="AlphaFoldDB" id="X0B578"/>
<dbReference type="HOGENOM" id="CLU_157395_0_0_1"/>
<dbReference type="EMBL" id="JH658626">
    <property type="protein sequence ID" value="EXK77260.1"/>
    <property type="molecule type" value="Genomic_DNA"/>
</dbReference>
<sequence>MGATIRSRDSPFERFPNPRRTTAASKNTYTRPGNRQTEFLLSTATSTRAIVSNKAPVSVRPQASARGYWDRQATDLRARPVIRTSPPMAREMGVLAAQFRCTRITPALLASPRQALSSYNLATLARPLVIACP</sequence>
<evidence type="ECO:0000313" key="2">
    <source>
        <dbReference type="EMBL" id="EXK77260.1"/>
    </source>
</evidence>
<feature type="compositionally biased region" description="Basic and acidic residues" evidence="1">
    <location>
        <begin position="1"/>
        <end position="12"/>
    </location>
</feature>
<keyword evidence="3" id="KW-1185">Reference proteome</keyword>
<gene>
    <name evidence="2" type="ORF">FOQG_18023</name>
</gene>
<organism evidence="2 3">
    <name type="scientific">Fusarium oxysporum f. sp. raphani 54005</name>
    <dbReference type="NCBI Taxonomy" id="1089458"/>
    <lineage>
        <taxon>Eukaryota</taxon>
        <taxon>Fungi</taxon>
        <taxon>Dikarya</taxon>
        <taxon>Ascomycota</taxon>
        <taxon>Pezizomycotina</taxon>
        <taxon>Sordariomycetes</taxon>
        <taxon>Hypocreomycetidae</taxon>
        <taxon>Hypocreales</taxon>
        <taxon>Nectriaceae</taxon>
        <taxon>Fusarium</taxon>
        <taxon>Fusarium oxysporum species complex</taxon>
    </lineage>
</organism>
<protein>
    <submittedName>
        <fullName evidence="2">Uncharacterized protein</fullName>
    </submittedName>
</protein>
<accession>X0B578</accession>
<dbReference type="Proteomes" id="UP000030663">
    <property type="component" value="Unassembled WGS sequence"/>
</dbReference>
<evidence type="ECO:0000256" key="1">
    <source>
        <dbReference type="SAM" id="MobiDB-lite"/>
    </source>
</evidence>
<proteinExistence type="predicted"/>
<feature type="compositionally biased region" description="Polar residues" evidence="1">
    <location>
        <begin position="19"/>
        <end position="37"/>
    </location>
</feature>
<reference evidence="2 3" key="1">
    <citation type="submission" date="2011-11" db="EMBL/GenBank/DDBJ databases">
        <title>The Genome Sequence of Fusarium oxysporum PHW815.</title>
        <authorList>
            <consortium name="The Broad Institute Genome Sequencing Platform"/>
            <person name="Ma L.-J."/>
            <person name="Gale L.R."/>
            <person name="Schwartz D.C."/>
            <person name="Zhou S."/>
            <person name="Corby-Kistler H."/>
            <person name="Young S.K."/>
            <person name="Zeng Q."/>
            <person name="Gargeya S."/>
            <person name="Fitzgerald M."/>
            <person name="Haas B."/>
            <person name="Abouelleil A."/>
            <person name="Alvarado L."/>
            <person name="Arachchi H.M."/>
            <person name="Berlin A."/>
            <person name="Brown A."/>
            <person name="Chapman S.B."/>
            <person name="Chen Z."/>
            <person name="Dunbar C."/>
            <person name="Freedman E."/>
            <person name="Gearin G."/>
            <person name="Goldberg J."/>
            <person name="Griggs A."/>
            <person name="Gujja S."/>
            <person name="Heiman D."/>
            <person name="Howarth C."/>
            <person name="Larson L."/>
            <person name="Lui A."/>
            <person name="MacDonald P.J.P."/>
            <person name="Montmayeur A."/>
            <person name="Murphy C."/>
            <person name="Neiman D."/>
            <person name="Pearson M."/>
            <person name="Priest M."/>
            <person name="Roberts A."/>
            <person name="Saif S."/>
            <person name="Shea T."/>
            <person name="Shenoy N."/>
            <person name="Sisk P."/>
            <person name="Stolte C."/>
            <person name="Sykes S."/>
            <person name="Wortman J."/>
            <person name="Nusbaum C."/>
            <person name="Birren B."/>
        </authorList>
    </citation>
    <scope>NUCLEOTIDE SEQUENCE [LARGE SCALE GENOMIC DNA]</scope>
    <source>
        <strain evidence="2 3">54005</strain>
    </source>
</reference>
<evidence type="ECO:0000313" key="3">
    <source>
        <dbReference type="Proteomes" id="UP000030663"/>
    </source>
</evidence>
<name>X0B578_FUSOX</name>